<protein>
    <recommendedName>
        <fullName evidence="4">Lipoprotein</fullName>
    </recommendedName>
</protein>
<geneLocation type="plasmid" evidence="2 3">
    <name>P2</name>
</geneLocation>
<dbReference type="EMBL" id="CP002193">
    <property type="protein sequence ID" value="AFD27724.1"/>
    <property type="molecule type" value="Genomic_DNA"/>
</dbReference>
<feature type="chain" id="PRO_5003613978" description="Lipoprotein" evidence="1">
    <location>
        <begin position="25"/>
        <end position="140"/>
    </location>
</feature>
<evidence type="ECO:0008006" key="4">
    <source>
        <dbReference type="Google" id="ProtNLM"/>
    </source>
</evidence>
<accession>H8H2H7</accession>
<organism evidence="2 3">
    <name type="scientific">Deinococcus gobiensis (strain DSM 21396 / JCM 16679 / CGMCC 1.7299 / I-0)</name>
    <dbReference type="NCBI Taxonomy" id="745776"/>
    <lineage>
        <taxon>Bacteria</taxon>
        <taxon>Thermotogati</taxon>
        <taxon>Deinococcota</taxon>
        <taxon>Deinococci</taxon>
        <taxon>Deinococcales</taxon>
        <taxon>Deinococcaceae</taxon>
        <taxon>Deinococcus</taxon>
    </lineage>
</organism>
<keyword evidence="3" id="KW-1185">Reference proteome</keyword>
<dbReference type="AlphaFoldDB" id="H8H2H7"/>
<keyword evidence="1" id="KW-0732">Signal</keyword>
<dbReference type="Proteomes" id="UP000007575">
    <property type="component" value="Plasmid P2"/>
</dbReference>
<keyword evidence="2" id="KW-0614">Plasmid</keyword>
<gene>
    <name evidence="2" type="ordered locus">DGo_PB0455</name>
</gene>
<proteinExistence type="predicted"/>
<evidence type="ECO:0000313" key="2">
    <source>
        <dbReference type="EMBL" id="AFD27724.1"/>
    </source>
</evidence>
<evidence type="ECO:0000256" key="1">
    <source>
        <dbReference type="SAM" id="SignalP"/>
    </source>
</evidence>
<reference evidence="2 3" key="1">
    <citation type="journal article" date="2012" name="PLoS ONE">
        <title>Genome sequence and transcriptome analysis of the radioresistant bacterium Deinococcus gobiensis: insights into the extreme environmental adaptations.</title>
        <authorList>
            <person name="Yuan M."/>
            <person name="Chen M."/>
            <person name="Zhang W."/>
            <person name="Lu W."/>
            <person name="Wang J."/>
            <person name="Yang M."/>
            <person name="Zhao P."/>
            <person name="Tang R."/>
            <person name="Li X."/>
            <person name="Hao Y."/>
            <person name="Zhou Z."/>
            <person name="Zhan Y."/>
            <person name="Yu H."/>
            <person name="Teng C."/>
            <person name="Yan Y."/>
            <person name="Ping S."/>
            <person name="Wang Y."/>
            <person name="Lin M."/>
        </authorList>
    </citation>
    <scope>NUCLEOTIDE SEQUENCE [LARGE SCALE GENOMIC DNA]</scope>
    <source>
        <strain evidence="3">DSM 21396 / JCM 16679 / CGMCC 1.7299 / I-0</strain>
        <plasmid evidence="2">P2</plasmid>
    </source>
</reference>
<name>H8H2H7_DEIGI</name>
<evidence type="ECO:0000313" key="3">
    <source>
        <dbReference type="Proteomes" id="UP000007575"/>
    </source>
</evidence>
<feature type="signal peptide" evidence="1">
    <location>
        <begin position="1"/>
        <end position="24"/>
    </location>
</feature>
<dbReference type="KEGG" id="dgo:DGo_PB0455"/>
<dbReference type="RefSeq" id="WP_014686816.1">
    <property type="nucleotide sequence ID" value="NC_017791.1"/>
</dbReference>
<dbReference type="HOGENOM" id="CLU_1831874_0_0_0"/>
<sequence length="140" mass="14540">MRKVLALSALTFALCLSACSGPLARTPDPATAREVSGTPAPAVAAPFDLVTDAAMLAKTGLSITLVGRELILKETTTRLNVQFRLPDGTVTYPQALTHELHREASVGLVVLVGQAVTEPVATVTLKPRPVTGTGTLTPAQ</sequence>
<dbReference type="PATRIC" id="fig|745776.4.peg.3744"/>